<evidence type="ECO:0000313" key="1">
    <source>
        <dbReference type="Proteomes" id="UP000515121"/>
    </source>
</evidence>
<dbReference type="RefSeq" id="XP_022725323.1">
    <property type="nucleotide sequence ID" value="XM_022869588.1"/>
</dbReference>
<dbReference type="RefSeq" id="XP_022725324.1">
    <property type="nucleotide sequence ID" value="XM_022869589.1"/>
</dbReference>
<keyword evidence="1" id="KW-1185">Reference proteome</keyword>
<dbReference type="RefSeq" id="XP_022725326.1">
    <property type="nucleotide sequence ID" value="XM_022869591.1"/>
</dbReference>
<dbReference type="AlphaFoldDB" id="A0A6P5XA90"/>
<sequence length="101" mass="11511">MACTLVISKNLRTAFRNPLRSDGIYMVDPLPDRTNLKKLTKPVKLVSVEALKQAVRKLSTLKLRCNSKRNKQLDSKRRKRAGANFGRQLESALETISRTKE</sequence>
<dbReference type="KEGG" id="dzi:111281856"/>
<gene>
    <name evidence="2 3 4" type="primary">LOC111281856</name>
</gene>
<dbReference type="Proteomes" id="UP000515121">
    <property type="component" value="Unplaced"/>
</dbReference>
<proteinExistence type="predicted"/>
<accession>A0A6P5XA90</accession>
<dbReference type="OrthoDB" id="273123at2759"/>
<evidence type="ECO:0000313" key="3">
    <source>
        <dbReference type="RefSeq" id="XP_022725324.1"/>
    </source>
</evidence>
<organism evidence="1 3">
    <name type="scientific">Durio zibethinus</name>
    <name type="common">Durian</name>
    <dbReference type="NCBI Taxonomy" id="66656"/>
    <lineage>
        <taxon>Eukaryota</taxon>
        <taxon>Viridiplantae</taxon>
        <taxon>Streptophyta</taxon>
        <taxon>Embryophyta</taxon>
        <taxon>Tracheophyta</taxon>
        <taxon>Spermatophyta</taxon>
        <taxon>Magnoliopsida</taxon>
        <taxon>eudicotyledons</taxon>
        <taxon>Gunneridae</taxon>
        <taxon>Pentapetalae</taxon>
        <taxon>rosids</taxon>
        <taxon>malvids</taxon>
        <taxon>Malvales</taxon>
        <taxon>Malvaceae</taxon>
        <taxon>Helicteroideae</taxon>
        <taxon>Durio</taxon>
    </lineage>
</organism>
<evidence type="ECO:0000313" key="4">
    <source>
        <dbReference type="RefSeq" id="XP_022725326.1"/>
    </source>
</evidence>
<reference evidence="2 3" key="1">
    <citation type="submission" date="2025-04" db="UniProtKB">
        <authorList>
            <consortium name="RefSeq"/>
        </authorList>
    </citation>
    <scope>IDENTIFICATION</scope>
    <source>
        <tissue evidence="2 3">Fruit stalk</tissue>
    </source>
</reference>
<evidence type="ECO:0000313" key="2">
    <source>
        <dbReference type="RefSeq" id="XP_022725323.1"/>
    </source>
</evidence>
<name>A0A6P5XA90_DURZI</name>
<protein>
    <submittedName>
        <fullName evidence="2 3">Uncharacterized protein LOC111281856</fullName>
    </submittedName>
</protein>
<dbReference type="GeneID" id="111281856"/>